<dbReference type="NCBIfam" id="TIGR01195">
    <property type="entry name" value="oadG_fam"/>
    <property type="match status" value="1"/>
</dbReference>
<dbReference type="GO" id="GO:0005886">
    <property type="term" value="C:plasma membrane"/>
    <property type="evidence" value="ECO:0007669"/>
    <property type="project" value="UniProtKB-SubCell"/>
</dbReference>
<dbReference type="STRING" id="235205.BAZSYMB_SCAFFOLD00019_8"/>
<dbReference type="GO" id="GO:0015451">
    <property type="term" value="F:decarboxylation-driven active transmembrane transporter activity"/>
    <property type="evidence" value="ECO:0007669"/>
    <property type="project" value="UniProtKB-EC"/>
</dbReference>
<dbReference type="EC" id="7.2.4.2" evidence="5"/>
<dbReference type="Proteomes" id="UP000198559">
    <property type="component" value="Unassembled WGS sequence"/>
</dbReference>
<dbReference type="GO" id="GO:0036376">
    <property type="term" value="P:sodium ion export across plasma membrane"/>
    <property type="evidence" value="ECO:0007669"/>
    <property type="project" value="InterPro"/>
</dbReference>
<keyword evidence="5" id="KW-0915">Sodium</keyword>
<sequence length="83" mass="9369">MNNMEQVDLITEALNLTLFGMGFVFLFLTLLVFVTKLMSIIIQKIQDSTPVEAGAPHRDEMADELDEEAKFVIEQAIKMHRGA</sequence>
<keyword evidence="5" id="KW-0813">Transport</keyword>
<proteinExistence type="inferred from homology"/>
<keyword evidence="5" id="KW-0406">Ion transport</keyword>
<keyword evidence="5" id="KW-0739">Sodium transport</keyword>
<evidence type="ECO:0000313" key="7">
    <source>
        <dbReference type="Proteomes" id="UP000198559"/>
    </source>
</evidence>
<dbReference type="EMBL" id="CVUD02000167">
    <property type="protein sequence ID" value="SEH84081.1"/>
    <property type="molecule type" value="Genomic_DNA"/>
</dbReference>
<dbReference type="AlphaFoldDB" id="A0A1H6LFN8"/>
<protein>
    <recommendedName>
        <fullName evidence="5">Oxaloacetate decarboxylase gamma chain</fullName>
        <ecNumber evidence="5">7.2.4.2</ecNumber>
    </recommendedName>
</protein>
<evidence type="ECO:0000256" key="1">
    <source>
        <dbReference type="ARBA" id="ARBA00022475"/>
    </source>
</evidence>
<gene>
    <name evidence="6" type="ORF">BAZSYMB_SCAFFOLD00019_8</name>
</gene>
<comment type="catalytic activity">
    <reaction evidence="5">
        <text>oxaloacetate + 2 Na(+)(in) + H(+) = pyruvate + 2 Na(+)(out) + CO2</text>
        <dbReference type="Rhea" id="RHEA:57724"/>
        <dbReference type="ChEBI" id="CHEBI:15361"/>
        <dbReference type="ChEBI" id="CHEBI:15378"/>
        <dbReference type="ChEBI" id="CHEBI:16452"/>
        <dbReference type="ChEBI" id="CHEBI:16526"/>
        <dbReference type="ChEBI" id="CHEBI:29101"/>
        <dbReference type="EC" id="7.2.4.2"/>
    </reaction>
</comment>
<comment type="cofactor">
    <cofactor evidence="5">
        <name>Na(+)</name>
        <dbReference type="ChEBI" id="CHEBI:29101"/>
    </cofactor>
</comment>
<keyword evidence="2 5" id="KW-0812">Transmembrane</keyword>
<keyword evidence="4 5" id="KW-0472">Membrane</keyword>
<organism evidence="6 7">
    <name type="scientific">Bathymodiolus azoricus thioautotrophic gill symbiont</name>
    <dbReference type="NCBI Taxonomy" id="235205"/>
    <lineage>
        <taxon>Bacteria</taxon>
        <taxon>Pseudomonadati</taxon>
        <taxon>Pseudomonadota</taxon>
        <taxon>Gammaproteobacteria</taxon>
        <taxon>sulfur-oxidizing symbionts</taxon>
    </lineage>
</organism>
<dbReference type="GO" id="GO:0015081">
    <property type="term" value="F:sodium ion transmembrane transporter activity"/>
    <property type="evidence" value="ECO:0007669"/>
    <property type="project" value="InterPro"/>
</dbReference>
<evidence type="ECO:0000256" key="3">
    <source>
        <dbReference type="ARBA" id="ARBA00022989"/>
    </source>
</evidence>
<evidence type="ECO:0000256" key="2">
    <source>
        <dbReference type="ARBA" id="ARBA00022692"/>
    </source>
</evidence>
<reference evidence="7" key="1">
    <citation type="submission" date="2016-06" db="EMBL/GenBank/DDBJ databases">
        <authorList>
            <person name="Petersen J."/>
            <person name="Sayavedra L."/>
        </authorList>
    </citation>
    <scope>NUCLEOTIDE SEQUENCE [LARGE SCALE GENOMIC DNA]</scope>
    <source>
        <strain evidence="7">BazSymB</strain>
    </source>
</reference>
<name>A0A1H6LFN8_9GAMM</name>
<comment type="function">
    <text evidence="5">Catalyzes the decarboxylation of oxaloacetate coupled to Na(+) translocation.</text>
</comment>
<dbReference type="Pfam" id="PF04277">
    <property type="entry name" value="OAD_gamma"/>
    <property type="match status" value="1"/>
</dbReference>
<evidence type="ECO:0000256" key="4">
    <source>
        <dbReference type="ARBA" id="ARBA00023136"/>
    </source>
</evidence>
<comment type="subcellular location">
    <subcellularLocation>
        <location evidence="5">Cell membrane</location>
        <topology evidence="5">Single-pass membrane protein</topology>
    </subcellularLocation>
</comment>
<accession>A0A1H6LFN8</accession>
<dbReference type="InterPro" id="IPR005899">
    <property type="entry name" value="Na_pump_deCOase"/>
</dbReference>
<evidence type="ECO:0000256" key="5">
    <source>
        <dbReference type="RuleBase" id="RU004278"/>
    </source>
</evidence>
<comment type="similarity">
    <text evidence="5">Belongs to the OadG family.</text>
</comment>
<keyword evidence="1" id="KW-1003">Cell membrane</keyword>
<evidence type="ECO:0000313" key="6">
    <source>
        <dbReference type="EMBL" id="SEH84081.1"/>
    </source>
</evidence>
<keyword evidence="3 5" id="KW-1133">Transmembrane helix</keyword>
<feature type="transmembrane region" description="Helical" evidence="5">
    <location>
        <begin position="13"/>
        <end position="34"/>
    </location>
</feature>